<dbReference type="Proteomes" id="UP000321570">
    <property type="component" value="Unassembled WGS sequence"/>
</dbReference>
<feature type="compositionally biased region" description="Basic residues" evidence="1">
    <location>
        <begin position="18"/>
        <end position="28"/>
    </location>
</feature>
<feature type="non-terminal residue" evidence="2">
    <location>
        <position position="1"/>
    </location>
</feature>
<organism evidence="2 3">
    <name type="scientific">Hymenolepis diminuta</name>
    <name type="common">Rat tapeworm</name>
    <dbReference type="NCBI Taxonomy" id="6216"/>
    <lineage>
        <taxon>Eukaryota</taxon>
        <taxon>Metazoa</taxon>
        <taxon>Spiralia</taxon>
        <taxon>Lophotrochozoa</taxon>
        <taxon>Platyhelminthes</taxon>
        <taxon>Cestoda</taxon>
        <taxon>Eucestoda</taxon>
        <taxon>Cyclophyllidea</taxon>
        <taxon>Hymenolepididae</taxon>
        <taxon>Hymenolepis</taxon>
    </lineage>
</organism>
<accession>A0A564Y4C7</accession>
<gene>
    <name evidence="2" type="ORF">WMSIL1_LOCUS2835</name>
</gene>
<proteinExistence type="predicted"/>
<protein>
    <submittedName>
        <fullName evidence="2">Uncharacterized protein</fullName>
    </submittedName>
</protein>
<sequence length="66" mass="7430">PTPYGREVALPARASSAIHKRRARRKKSTDKPEMTNSSRSASIGNRVPIFTTNSIRQLHHHAITLR</sequence>
<name>A0A564Y4C7_HYMDI</name>
<dbReference type="EMBL" id="CABIJS010000082">
    <property type="protein sequence ID" value="VUZ42147.1"/>
    <property type="molecule type" value="Genomic_DNA"/>
</dbReference>
<keyword evidence="3" id="KW-1185">Reference proteome</keyword>
<evidence type="ECO:0000256" key="1">
    <source>
        <dbReference type="SAM" id="MobiDB-lite"/>
    </source>
</evidence>
<evidence type="ECO:0000313" key="2">
    <source>
        <dbReference type="EMBL" id="VUZ42147.1"/>
    </source>
</evidence>
<feature type="compositionally biased region" description="Polar residues" evidence="1">
    <location>
        <begin position="34"/>
        <end position="43"/>
    </location>
</feature>
<feature type="region of interest" description="Disordered" evidence="1">
    <location>
        <begin position="1"/>
        <end position="45"/>
    </location>
</feature>
<evidence type="ECO:0000313" key="3">
    <source>
        <dbReference type="Proteomes" id="UP000321570"/>
    </source>
</evidence>
<reference evidence="2 3" key="1">
    <citation type="submission" date="2019-07" db="EMBL/GenBank/DDBJ databases">
        <authorList>
            <person name="Jastrzebski P J."/>
            <person name="Paukszto L."/>
            <person name="Jastrzebski P J."/>
        </authorList>
    </citation>
    <scope>NUCLEOTIDE SEQUENCE [LARGE SCALE GENOMIC DNA]</scope>
    <source>
        <strain evidence="2 3">WMS-il1</strain>
    </source>
</reference>
<dbReference type="AlphaFoldDB" id="A0A564Y4C7"/>